<keyword evidence="3" id="KW-1185">Reference proteome</keyword>
<feature type="region of interest" description="Disordered" evidence="1">
    <location>
        <begin position="71"/>
        <end position="105"/>
    </location>
</feature>
<evidence type="ECO:0000313" key="2">
    <source>
        <dbReference type="EMBL" id="MBW8269488.1"/>
    </source>
</evidence>
<evidence type="ECO:0000256" key="1">
    <source>
        <dbReference type="SAM" id="MobiDB-lite"/>
    </source>
</evidence>
<proteinExistence type="predicted"/>
<dbReference type="Proteomes" id="UP001519924">
    <property type="component" value="Unassembled WGS sequence"/>
</dbReference>
<comment type="caution">
    <text evidence="2">The sequence shown here is derived from an EMBL/GenBank/DDBJ whole genome shotgun (WGS) entry which is preliminary data.</text>
</comment>
<name>A0ABS7F2E3_9PROT</name>
<accession>A0ABS7F2E3</accession>
<dbReference type="EMBL" id="JAHZUY010000016">
    <property type="protein sequence ID" value="MBW8269488.1"/>
    <property type="molecule type" value="Genomic_DNA"/>
</dbReference>
<evidence type="ECO:0000313" key="3">
    <source>
        <dbReference type="Proteomes" id="UP001519924"/>
    </source>
</evidence>
<protein>
    <submittedName>
        <fullName evidence="2">DUF1800 domain-containing protein</fullName>
    </submittedName>
</protein>
<dbReference type="Pfam" id="PF08811">
    <property type="entry name" value="DUF1800"/>
    <property type="match status" value="1"/>
</dbReference>
<feature type="compositionally biased region" description="Pro residues" evidence="1">
    <location>
        <begin position="91"/>
        <end position="105"/>
    </location>
</feature>
<sequence>MEIQSVVASVRFGLGRRPDDPVPADPAAWLERQLAAPPAPLPAEGYAGIPAAFAAIRADRETARAAREAQARMAGSDGAARREGAEGMAAPEPPPGPAGAPPPAFERPRLIRAAGQAWLAHALATEAAFPVRLANFWLNHFTVSRRHPDAGAFLGDFLRTAIHPHVTGRFADMLLAVARHPAMLIYLDNAGSVGPNSRAGLRLGRGLNENLAREILELHTLGRAGGYAQADVTALARILTGWSVEGRREPLGFVFRAAAHEPGEKVLLGRRFAEGEEGGIAALRWLAEHPATHRHLATKLVRHFVADDPPPAAVDRVFATLRDTRGDLGAAARALIRLPQAWSPPLTKLRAPLDYTLAVLRALGMPPDLAAGIAFRDLPRLGQPLWAAPAPNGWADQAAEWAAPEGILRRIEWAHALAGRAARRVDARALAAAVLGPLAHPDTLREAGRAGSARDALTLVLASPEFQRR</sequence>
<organism evidence="2 3">
    <name type="scientific">Caldovatus aquaticus</name>
    <dbReference type="NCBI Taxonomy" id="2865671"/>
    <lineage>
        <taxon>Bacteria</taxon>
        <taxon>Pseudomonadati</taxon>
        <taxon>Pseudomonadota</taxon>
        <taxon>Alphaproteobacteria</taxon>
        <taxon>Acetobacterales</taxon>
        <taxon>Roseomonadaceae</taxon>
        <taxon>Caldovatus</taxon>
    </lineage>
</organism>
<gene>
    <name evidence="2" type="ORF">K1J50_08310</name>
</gene>
<dbReference type="RefSeq" id="WP_220117248.1">
    <property type="nucleotide sequence ID" value="NZ_JAHZUY010000016.1"/>
</dbReference>
<reference evidence="2 3" key="1">
    <citation type="submission" date="2021-08" db="EMBL/GenBank/DDBJ databases">
        <title>Caldovatus sediminis gen. nov., sp. nov., a moderately thermophilic bacterium isolated from a hot spring.</title>
        <authorList>
            <person name="Hu C.-J."/>
            <person name="Li W.-J."/>
            <person name="Xian W.-D."/>
        </authorList>
    </citation>
    <scope>NUCLEOTIDE SEQUENCE [LARGE SCALE GENOMIC DNA]</scope>
    <source>
        <strain evidence="2 3">SYSU G05006</strain>
    </source>
</reference>
<dbReference type="InterPro" id="IPR014917">
    <property type="entry name" value="DUF1800"/>
</dbReference>